<evidence type="ECO:0008006" key="3">
    <source>
        <dbReference type="Google" id="ProtNLM"/>
    </source>
</evidence>
<dbReference type="InterPro" id="IPR026003">
    <property type="entry name" value="Cohesin_HEAT"/>
</dbReference>
<dbReference type="SUPFAM" id="SSF48371">
    <property type="entry name" value="ARM repeat"/>
    <property type="match status" value="1"/>
</dbReference>
<proteinExistence type="predicted"/>
<dbReference type="Gene3D" id="1.25.10.10">
    <property type="entry name" value="Leucine-rich Repeat Variant"/>
    <property type="match status" value="1"/>
</dbReference>
<name>A0A518CSP9_9PLAN</name>
<accession>A0A518CSP9</accession>
<evidence type="ECO:0000313" key="1">
    <source>
        <dbReference type="EMBL" id="QDU82204.1"/>
    </source>
</evidence>
<gene>
    <name evidence="1" type="ORF">Pla110_39590</name>
</gene>
<dbReference type="AlphaFoldDB" id="A0A518CSP9"/>
<dbReference type="InterPro" id="IPR011989">
    <property type="entry name" value="ARM-like"/>
</dbReference>
<organism evidence="1 2">
    <name type="scientific">Polystyrenella longa</name>
    <dbReference type="NCBI Taxonomy" id="2528007"/>
    <lineage>
        <taxon>Bacteria</taxon>
        <taxon>Pseudomonadati</taxon>
        <taxon>Planctomycetota</taxon>
        <taxon>Planctomycetia</taxon>
        <taxon>Planctomycetales</taxon>
        <taxon>Planctomycetaceae</taxon>
        <taxon>Polystyrenella</taxon>
    </lineage>
</organism>
<sequence length="438" mass="50266">MNSYCRLPAKSIILGLGISLAIVQSGYADHLVLSNGGVVRGLLEEQETETSVEDPELFQIRTLSGNLVSFSSVDIEDTIYQPVVVEEYEVKVANTPQTVEDLWQLAEWCRKQELYPQWKTQLEEVLKLDSSHIGAQQMLTKADISARKQEREELMKSRGMVKYRGKFITEREKELIDELAEERERREVWWKKAKLWHGWLNHRSPTYQQKGIAAFRSINSVDALPALEKYLQQENGEDFRLLLVEVLPKIDDDRAVLKLIELSLLDSSLQVRKNAFNSLPPEKLEFVTAQYVRQLNHPENQVVRRSGDFLGEIGDIRVVPYLIDALITTHTYQVSVPIPRQTYSTGRTSPLLPPEIEYQLRTGQLPYGVIVDNSNNNSIQPPPQTKLVDVKRDKQNPEVLAALKTLTDQNFQYNEVQWRSWWDSVRDGKAPAPTNQNS</sequence>
<dbReference type="OrthoDB" id="212249at2"/>
<dbReference type="KEGG" id="plon:Pla110_39590"/>
<keyword evidence="2" id="KW-1185">Reference proteome</keyword>
<dbReference type="InterPro" id="IPR016024">
    <property type="entry name" value="ARM-type_fold"/>
</dbReference>
<reference evidence="1 2" key="1">
    <citation type="submission" date="2019-02" db="EMBL/GenBank/DDBJ databases">
        <title>Deep-cultivation of Planctomycetes and their phenomic and genomic characterization uncovers novel biology.</title>
        <authorList>
            <person name="Wiegand S."/>
            <person name="Jogler M."/>
            <person name="Boedeker C."/>
            <person name="Pinto D."/>
            <person name="Vollmers J."/>
            <person name="Rivas-Marin E."/>
            <person name="Kohn T."/>
            <person name="Peeters S.H."/>
            <person name="Heuer A."/>
            <person name="Rast P."/>
            <person name="Oberbeckmann S."/>
            <person name="Bunk B."/>
            <person name="Jeske O."/>
            <person name="Meyerdierks A."/>
            <person name="Storesund J.E."/>
            <person name="Kallscheuer N."/>
            <person name="Luecker S."/>
            <person name="Lage O.M."/>
            <person name="Pohl T."/>
            <person name="Merkel B.J."/>
            <person name="Hornburger P."/>
            <person name="Mueller R.-W."/>
            <person name="Bruemmer F."/>
            <person name="Labrenz M."/>
            <person name="Spormann A.M."/>
            <person name="Op den Camp H."/>
            <person name="Overmann J."/>
            <person name="Amann R."/>
            <person name="Jetten M.S.M."/>
            <person name="Mascher T."/>
            <person name="Medema M.H."/>
            <person name="Devos D.P."/>
            <person name="Kaster A.-K."/>
            <person name="Ovreas L."/>
            <person name="Rohde M."/>
            <person name="Galperin M.Y."/>
            <person name="Jogler C."/>
        </authorList>
    </citation>
    <scope>NUCLEOTIDE SEQUENCE [LARGE SCALE GENOMIC DNA]</scope>
    <source>
        <strain evidence="1 2">Pla110</strain>
    </source>
</reference>
<evidence type="ECO:0000313" key="2">
    <source>
        <dbReference type="Proteomes" id="UP000317178"/>
    </source>
</evidence>
<dbReference type="Proteomes" id="UP000317178">
    <property type="component" value="Chromosome"/>
</dbReference>
<dbReference type="Pfam" id="PF12765">
    <property type="entry name" value="Cohesin_HEAT"/>
    <property type="match status" value="1"/>
</dbReference>
<dbReference type="RefSeq" id="WP_144998183.1">
    <property type="nucleotide sequence ID" value="NZ_CP036281.1"/>
</dbReference>
<dbReference type="EMBL" id="CP036281">
    <property type="protein sequence ID" value="QDU82204.1"/>
    <property type="molecule type" value="Genomic_DNA"/>
</dbReference>
<protein>
    <recommendedName>
        <fullName evidence="3">HEAT repeat domain-containing protein</fullName>
    </recommendedName>
</protein>